<evidence type="ECO:0000313" key="2">
    <source>
        <dbReference type="EMBL" id="MBD1548741.1"/>
    </source>
</evidence>
<name>A0A926P5X9_9HYPH</name>
<proteinExistence type="predicted"/>
<dbReference type="RefSeq" id="WP_190293427.1">
    <property type="nucleotide sequence ID" value="NZ_JABFCZ010000025.1"/>
</dbReference>
<organism evidence="2 3">
    <name type="scientific">Roseibium aggregatum</name>
    <dbReference type="NCBI Taxonomy" id="187304"/>
    <lineage>
        <taxon>Bacteria</taxon>
        <taxon>Pseudomonadati</taxon>
        <taxon>Pseudomonadota</taxon>
        <taxon>Alphaproteobacteria</taxon>
        <taxon>Hyphomicrobiales</taxon>
        <taxon>Stappiaceae</taxon>
        <taxon>Roseibium</taxon>
    </lineage>
</organism>
<comment type="caution">
    <text evidence="2">The sequence shown here is derived from an EMBL/GenBank/DDBJ whole genome shotgun (WGS) entry which is preliminary data.</text>
</comment>
<dbReference type="AlphaFoldDB" id="A0A926P5X9"/>
<feature type="transmembrane region" description="Helical" evidence="1">
    <location>
        <begin position="97"/>
        <end position="115"/>
    </location>
</feature>
<feature type="transmembrane region" description="Helical" evidence="1">
    <location>
        <begin position="12"/>
        <end position="29"/>
    </location>
</feature>
<evidence type="ECO:0000313" key="3">
    <source>
        <dbReference type="Proteomes" id="UP000598467"/>
    </source>
</evidence>
<feature type="transmembrane region" description="Helical" evidence="1">
    <location>
        <begin position="65"/>
        <end position="85"/>
    </location>
</feature>
<keyword evidence="1" id="KW-1133">Transmembrane helix</keyword>
<gene>
    <name evidence="2" type="ORF">HK439_20955</name>
</gene>
<evidence type="ECO:0000256" key="1">
    <source>
        <dbReference type="SAM" id="Phobius"/>
    </source>
</evidence>
<accession>A0A926P5X9</accession>
<keyword evidence="1" id="KW-0812">Transmembrane</keyword>
<sequence>MFEGWTLFDYALLAWIVTAFILFTFAGLLQMPENEKRMAEAAKQKGTSKPRLMIPGRLYITSTKYGILGGLSFVMFTSGFATFLWRQSGGQGDMLPVIVFYLFAAYGLWHLVRAIRARMNGKTG</sequence>
<protein>
    <submittedName>
        <fullName evidence="2">Uncharacterized protein</fullName>
    </submittedName>
</protein>
<keyword evidence="1" id="KW-0472">Membrane</keyword>
<reference evidence="2" key="1">
    <citation type="submission" date="2020-05" db="EMBL/GenBank/DDBJ databases">
        <title>Identification of trans-AT polyketide cluster in two marine bacteria, producers of a novel glutaramide-containing polyketide sesbanimide D and analogs.</title>
        <authorList>
            <person name="Kacar D."/>
            <person name="Rodriguez P."/>
            <person name="Canedo L."/>
            <person name="Gonzalez E."/>
            <person name="Galan B."/>
            <person name="De La Calle F."/>
            <person name="Garcia J.L."/>
        </authorList>
    </citation>
    <scope>NUCLEOTIDE SEQUENCE</scope>
    <source>
        <strain evidence="2">PHM038</strain>
    </source>
</reference>
<dbReference type="EMBL" id="JABFCZ010000025">
    <property type="protein sequence ID" value="MBD1548741.1"/>
    <property type="molecule type" value="Genomic_DNA"/>
</dbReference>
<dbReference type="Proteomes" id="UP000598467">
    <property type="component" value="Unassembled WGS sequence"/>
</dbReference>